<dbReference type="InterPro" id="IPR036397">
    <property type="entry name" value="RNaseH_sf"/>
</dbReference>
<dbReference type="SUPFAM" id="SSF53098">
    <property type="entry name" value="Ribonuclease H-like"/>
    <property type="match status" value="1"/>
</dbReference>
<dbReference type="InterPro" id="IPR012337">
    <property type="entry name" value="RNaseH-like_sf"/>
</dbReference>
<dbReference type="EMBL" id="AVOT02000031">
    <property type="protein sequence ID" value="MBW0460577.1"/>
    <property type="molecule type" value="Genomic_DNA"/>
</dbReference>
<dbReference type="PANTHER" id="PTHR37984:SF5">
    <property type="entry name" value="PROTEIN NYNRIN-LIKE"/>
    <property type="match status" value="1"/>
</dbReference>
<dbReference type="Gene3D" id="3.30.420.10">
    <property type="entry name" value="Ribonuclease H-like superfamily/Ribonuclease H"/>
    <property type="match status" value="1"/>
</dbReference>
<accession>A0A9Q3B8L8</accession>
<evidence type="ECO:0008006" key="3">
    <source>
        <dbReference type="Google" id="ProtNLM"/>
    </source>
</evidence>
<gene>
    <name evidence="1" type="ORF">O181_000292</name>
</gene>
<reference evidence="1" key="1">
    <citation type="submission" date="2021-03" db="EMBL/GenBank/DDBJ databases">
        <title>Draft genome sequence of rust myrtle Austropuccinia psidii MF-1, a brazilian biotype.</title>
        <authorList>
            <person name="Quecine M.C."/>
            <person name="Pachon D.M.R."/>
            <person name="Bonatelli M.L."/>
            <person name="Correr F.H."/>
            <person name="Franceschini L.M."/>
            <person name="Leite T.F."/>
            <person name="Margarido G.R.A."/>
            <person name="Almeida C.A."/>
            <person name="Ferrarezi J.A."/>
            <person name="Labate C.A."/>
        </authorList>
    </citation>
    <scope>NUCLEOTIDE SEQUENCE</scope>
    <source>
        <strain evidence="1">MF-1</strain>
    </source>
</reference>
<name>A0A9Q3B8L8_9BASI</name>
<dbReference type="GO" id="GO:0003676">
    <property type="term" value="F:nucleic acid binding"/>
    <property type="evidence" value="ECO:0007669"/>
    <property type="project" value="InterPro"/>
</dbReference>
<dbReference type="OrthoDB" id="5592268at2759"/>
<dbReference type="AlphaFoldDB" id="A0A9Q3B8L8"/>
<sequence length="147" mass="16906">MNWLTALPPGGDNIFSTCLVIVDRYSKAPVFLPCDKDDTAMNTALPIWNRVISHTAIFKTIVSDRDPRFRSFLWTNIHKLFGPKLSFSTSHHPQIDVLASRMIKILKEMIIMFCAYGLEFKDSEIFTHDWCTLIPELELSYKTSIHA</sequence>
<dbReference type="PANTHER" id="PTHR37984">
    <property type="entry name" value="PROTEIN CBG26694"/>
    <property type="match status" value="1"/>
</dbReference>
<protein>
    <recommendedName>
        <fullName evidence="3">Integrase catalytic domain-containing protein</fullName>
    </recommendedName>
</protein>
<keyword evidence="2" id="KW-1185">Reference proteome</keyword>
<comment type="caution">
    <text evidence="1">The sequence shown here is derived from an EMBL/GenBank/DDBJ whole genome shotgun (WGS) entry which is preliminary data.</text>
</comment>
<organism evidence="1 2">
    <name type="scientific">Austropuccinia psidii MF-1</name>
    <dbReference type="NCBI Taxonomy" id="1389203"/>
    <lineage>
        <taxon>Eukaryota</taxon>
        <taxon>Fungi</taxon>
        <taxon>Dikarya</taxon>
        <taxon>Basidiomycota</taxon>
        <taxon>Pucciniomycotina</taxon>
        <taxon>Pucciniomycetes</taxon>
        <taxon>Pucciniales</taxon>
        <taxon>Sphaerophragmiaceae</taxon>
        <taxon>Austropuccinia</taxon>
    </lineage>
</organism>
<proteinExistence type="predicted"/>
<dbReference type="InterPro" id="IPR050951">
    <property type="entry name" value="Retrovirus_Pol_polyprotein"/>
</dbReference>
<evidence type="ECO:0000313" key="1">
    <source>
        <dbReference type="EMBL" id="MBW0460577.1"/>
    </source>
</evidence>
<dbReference type="Proteomes" id="UP000765509">
    <property type="component" value="Unassembled WGS sequence"/>
</dbReference>
<evidence type="ECO:0000313" key="2">
    <source>
        <dbReference type="Proteomes" id="UP000765509"/>
    </source>
</evidence>